<feature type="transmembrane region" description="Helical" evidence="1">
    <location>
        <begin position="83"/>
        <end position="99"/>
    </location>
</feature>
<dbReference type="AlphaFoldDB" id="A0A5B2X880"/>
<evidence type="ECO:0000313" key="2">
    <source>
        <dbReference type="EMBL" id="KAA2259460.1"/>
    </source>
</evidence>
<sequence>MSDERARLRWPRRLVTALLLAETLTLTFPALLGVFADPPPFAPRPTILDWQRQGVLIATSTVLLVVAAAAMAVLWLRPRSASWLVTYAAAHAATLGLAWAHGMPILALVAGVSLLSVSASMLWCRYRCSLT</sequence>
<feature type="transmembrane region" description="Helical" evidence="1">
    <location>
        <begin position="105"/>
        <end position="124"/>
    </location>
</feature>
<keyword evidence="1" id="KW-1133">Transmembrane helix</keyword>
<accession>A0A5B2X880</accession>
<keyword evidence="3" id="KW-1185">Reference proteome</keyword>
<proteinExistence type="predicted"/>
<evidence type="ECO:0000256" key="1">
    <source>
        <dbReference type="SAM" id="Phobius"/>
    </source>
</evidence>
<organism evidence="2 3">
    <name type="scientific">Solihabitans fulvus</name>
    <dbReference type="NCBI Taxonomy" id="1892852"/>
    <lineage>
        <taxon>Bacteria</taxon>
        <taxon>Bacillati</taxon>
        <taxon>Actinomycetota</taxon>
        <taxon>Actinomycetes</taxon>
        <taxon>Pseudonocardiales</taxon>
        <taxon>Pseudonocardiaceae</taxon>
        <taxon>Solihabitans</taxon>
    </lineage>
</organism>
<reference evidence="2 3" key="2">
    <citation type="submission" date="2019-09" db="EMBL/GenBank/DDBJ databases">
        <authorList>
            <person name="Jin C."/>
        </authorList>
    </citation>
    <scope>NUCLEOTIDE SEQUENCE [LARGE SCALE GENOMIC DNA]</scope>
    <source>
        <strain evidence="2 3">AN110305</strain>
    </source>
</reference>
<dbReference type="Proteomes" id="UP000323454">
    <property type="component" value="Unassembled WGS sequence"/>
</dbReference>
<keyword evidence="1" id="KW-0812">Transmembrane</keyword>
<protein>
    <submittedName>
        <fullName evidence="2">Uncharacterized protein</fullName>
    </submittedName>
</protein>
<feature type="transmembrane region" description="Helical" evidence="1">
    <location>
        <begin position="55"/>
        <end position="76"/>
    </location>
</feature>
<evidence type="ECO:0000313" key="3">
    <source>
        <dbReference type="Proteomes" id="UP000323454"/>
    </source>
</evidence>
<dbReference type="EMBL" id="VUOB01000038">
    <property type="protein sequence ID" value="KAA2259460.1"/>
    <property type="molecule type" value="Genomic_DNA"/>
</dbReference>
<name>A0A5B2X880_9PSEU</name>
<reference evidence="2 3" key="1">
    <citation type="submission" date="2019-09" db="EMBL/GenBank/DDBJ databases">
        <title>Goodfellowia gen. nov., a new genus of the Pseudonocardineae related to Actinoalloteichus, containing Goodfellowia coeruleoviolacea gen. nov., comb. nov. gen. nov., comb. nov.</title>
        <authorList>
            <person name="Labeda D."/>
        </authorList>
    </citation>
    <scope>NUCLEOTIDE SEQUENCE [LARGE SCALE GENOMIC DNA]</scope>
    <source>
        <strain evidence="2 3">AN110305</strain>
    </source>
</reference>
<gene>
    <name evidence="2" type="ORF">F0L68_21215</name>
</gene>
<dbReference type="RefSeq" id="WP_149851374.1">
    <property type="nucleotide sequence ID" value="NZ_VUOB01000038.1"/>
</dbReference>
<keyword evidence="1" id="KW-0472">Membrane</keyword>
<comment type="caution">
    <text evidence="2">The sequence shown here is derived from an EMBL/GenBank/DDBJ whole genome shotgun (WGS) entry which is preliminary data.</text>
</comment>